<keyword evidence="2" id="KW-1185">Reference proteome</keyword>
<accession>A0A2S5R9A5</accession>
<name>A0A2S5R9A5_9PROT</name>
<protein>
    <submittedName>
        <fullName evidence="1">Uncharacterized protein</fullName>
    </submittedName>
</protein>
<reference evidence="1 2" key="1">
    <citation type="submission" date="2017-11" db="EMBL/GenBank/DDBJ databases">
        <title>Comparative genomic analysis of Holospora spp., intranuclear symbionts of paramecia.</title>
        <authorList>
            <person name="Garushyants S.K."/>
            <person name="Beliavskaya A."/>
            <person name="Malko D.B."/>
            <person name="Logacheva M.D."/>
            <person name="Rautian M.S."/>
            <person name="Gelfand M.S."/>
        </authorList>
    </citation>
    <scope>NUCLEOTIDE SEQUENCE [LARGE SCALE GENOMIC DNA]</scope>
    <source>
        <strain evidence="2">02AZ16</strain>
    </source>
</reference>
<evidence type="ECO:0000313" key="1">
    <source>
        <dbReference type="EMBL" id="PPE03909.1"/>
    </source>
</evidence>
<dbReference type="RefSeq" id="WP_104206732.1">
    <property type="nucleotide sequence ID" value="NZ_PHHC01000080.1"/>
</dbReference>
<dbReference type="AlphaFoldDB" id="A0A2S5R9A5"/>
<comment type="caution">
    <text evidence="1">The sequence shown here is derived from an EMBL/GenBank/DDBJ whole genome shotgun (WGS) entry which is preliminary data.</text>
</comment>
<proteinExistence type="predicted"/>
<gene>
    <name evidence="1" type="ORF">HCUR_00689</name>
</gene>
<dbReference type="Proteomes" id="UP000239425">
    <property type="component" value="Unassembled WGS sequence"/>
</dbReference>
<sequence>MNIFKIFIFSVGILSTSQEMCATKLEEVKDTISALITESAASLLDPNNQKNIVTDIHITSLQPNLHSLSVQELNKLSTYLELKYNNCVVLDNILMTVYDLAEGSKSTSIKNDLNNIKTKKDLKKFLSIDEKDENDAHSNDAVENMMSTIDALYFNPNEKLNLKKLLFEKIKQYGV</sequence>
<evidence type="ECO:0000313" key="2">
    <source>
        <dbReference type="Proteomes" id="UP000239425"/>
    </source>
</evidence>
<dbReference type="EMBL" id="PHHC01000080">
    <property type="protein sequence ID" value="PPE03909.1"/>
    <property type="molecule type" value="Genomic_DNA"/>
</dbReference>
<organism evidence="1 2">
    <name type="scientific">Holospora curviuscula</name>
    <dbReference type="NCBI Taxonomy" id="1082868"/>
    <lineage>
        <taxon>Bacteria</taxon>
        <taxon>Pseudomonadati</taxon>
        <taxon>Pseudomonadota</taxon>
        <taxon>Alphaproteobacteria</taxon>
        <taxon>Holosporales</taxon>
        <taxon>Holosporaceae</taxon>
        <taxon>Holospora</taxon>
    </lineage>
</organism>